<evidence type="ECO:0000256" key="3">
    <source>
        <dbReference type="ARBA" id="ARBA00023277"/>
    </source>
</evidence>
<dbReference type="GO" id="GO:0031176">
    <property type="term" value="F:endo-1,4-beta-xylanase activity"/>
    <property type="evidence" value="ECO:0007669"/>
    <property type="project" value="UniProtKB-ARBA"/>
</dbReference>
<dbReference type="AlphaFoldDB" id="A0A0L6USG8"/>
<comment type="similarity">
    <text evidence="1">Belongs to the glycosyl hydrolase 10 (cellulase F) family.</text>
</comment>
<organism evidence="6 7">
    <name type="scientific">Puccinia sorghi</name>
    <dbReference type="NCBI Taxonomy" id="27349"/>
    <lineage>
        <taxon>Eukaryota</taxon>
        <taxon>Fungi</taxon>
        <taxon>Dikarya</taxon>
        <taxon>Basidiomycota</taxon>
        <taxon>Pucciniomycotina</taxon>
        <taxon>Pucciniomycetes</taxon>
        <taxon>Pucciniales</taxon>
        <taxon>Pucciniaceae</taxon>
        <taxon>Puccinia</taxon>
    </lineage>
</organism>
<evidence type="ECO:0000256" key="1">
    <source>
        <dbReference type="ARBA" id="ARBA00007495"/>
    </source>
</evidence>
<reference evidence="6 7" key="1">
    <citation type="submission" date="2015-08" db="EMBL/GenBank/DDBJ databases">
        <title>Next Generation Sequencing and Analysis of the Genome of Puccinia sorghi L Schw, the Causal Agent of Maize Common Rust.</title>
        <authorList>
            <person name="Rochi L."/>
            <person name="Burguener G."/>
            <person name="Darino M."/>
            <person name="Turjanski A."/>
            <person name="Kreff E."/>
            <person name="Dieguez M.J."/>
            <person name="Sacco F."/>
        </authorList>
    </citation>
    <scope>NUCLEOTIDE SEQUENCE [LARGE SCALE GENOMIC DNA]</scope>
    <source>
        <strain evidence="6 7">RO10H11247</strain>
    </source>
</reference>
<feature type="non-terminal residue" evidence="6">
    <location>
        <position position="148"/>
    </location>
</feature>
<protein>
    <recommendedName>
        <fullName evidence="5">GH10 domain-containing protein</fullName>
    </recommendedName>
</protein>
<dbReference type="VEuPathDB" id="FungiDB:VP01_3950g1"/>
<dbReference type="SUPFAM" id="SSF51445">
    <property type="entry name" value="(Trans)glycosidases"/>
    <property type="match status" value="1"/>
</dbReference>
<dbReference type="InterPro" id="IPR001000">
    <property type="entry name" value="GH10_dom"/>
</dbReference>
<keyword evidence="4" id="KW-0624">Polysaccharide degradation</keyword>
<keyword evidence="7" id="KW-1185">Reference proteome</keyword>
<gene>
    <name evidence="6" type="ORF">VP01_3950g1</name>
</gene>
<accession>A0A0L6USG8</accession>
<proteinExistence type="inferred from homology"/>
<evidence type="ECO:0000313" key="7">
    <source>
        <dbReference type="Proteomes" id="UP000037035"/>
    </source>
</evidence>
<feature type="domain" description="GH10" evidence="5">
    <location>
        <begin position="54"/>
        <end position="143"/>
    </location>
</feature>
<dbReference type="Proteomes" id="UP000037035">
    <property type="component" value="Unassembled WGS sequence"/>
</dbReference>
<keyword evidence="3" id="KW-0119">Carbohydrate metabolism</keyword>
<comment type="caution">
    <text evidence="6">The sequence shown here is derived from an EMBL/GenBank/DDBJ whole genome shotgun (WGS) entry which is preliminary data.</text>
</comment>
<dbReference type="InterPro" id="IPR017853">
    <property type="entry name" value="GH"/>
</dbReference>
<dbReference type="OrthoDB" id="3055998at2759"/>
<sequence length="148" mass="16552">MASLCLLISVERGRYLVSSGSLVLLAALPTLRAECMIHQNEHKYALSAAHSHHPSTQMKWGPLESNPGQFNFGPAPSGYNAKNIKPCSTQIFEYAKKNDKLLRIHTMFAKSQNPGWIEQLKKEDLQKAMTNILEQVIRRYAGLAIGMD</sequence>
<keyword evidence="2" id="KW-0378">Hydrolase</keyword>
<dbReference type="Gene3D" id="3.20.20.80">
    <property type="entry name" value="Glycosidases"/>
    <property type="match status" value="1"/>
</dbReference>
<dbReference type="GO" id="GO:0000272">
    <property type="term" value="P:polysaccharide catabolic process"/>
    <property type="evidence" value="ECO:0007669"/>
    <property type="project" value="UniProtKB-KW"/>
</dbReference>
<evidence type="ECO:0000259" key="5">
    <source>
        <dbReference type="Pfam" id="PF00331"/>
    </source>
</evidence>
<name>A0A0L6USG8_9BASI</name>
<evidence type="ECO:0000313" key="6">
    <source>
        <dbReference type="EMBL" id="KNZ51444.1"/>
    </source>
</evidence>
<dbReference type="EMBL" id="LAVV01009002">
    <property type="protein sequence ID" value="KNZ51444.1"/>
    <property type="molecule type" value="Genomic_DNA"/>
</dbReference>
<evidence type="ECO:0000256" key="4">
    <source>
        <dbReference type="ARBA" id="ARBA00023326"/>
    </source>
</evidence>
<dbReference type="Pfam" id="PF00331">
    <property type="entry name" value="Glyco_hydro_10"/>
    <property type="match status" value="1"/>
</dbReference>
<evidence type="ECO:0000256" key="2">
    <source>
        <dbReference type="ARBA" id="ARBA00022801"/>
    </source>
</evidence>